<protein>
    <recommendedName>
        <fullName evidence="4">DUF3185 domain-containing protein</fullName>
    </recommendedName>
</protein>
<keyword evidence="1" id="KW-0812">Transmembrane</keyword>
<keyword evidence="3" id="KW-1185">Reference proteome</keyword>
<evidence type="ECO:0000313" key="2">
    <source>
        <dbReference type="EMBL" id="MET7014174.1"/>
    </source>
</evidence>
<keyword evidence="1" id="KW-0472">Membrane</keyword>
<proteinExistence type="predicted"/>
<dbReference type="EMBL" id="JBEWZI010000007">
    <property type="protein sequence ID" value="MET7014174.1"/>
    <property type="molecule type" value="Genomic_DNA"/>
</dbReference>
<sequence length="72" mass="7530">MNMNRIIAIVLIVAGVLALLYGGFSYTKDTTAVKLGPIEFSVKEKETVNVPVWAGIAAIVAGGLVLVLGSKK</sequence>
<reference evidence="2 3" key="1">
    <citation type="submission" date="2024-07" db="EMBL/GenBank/DDBJ databases">
        <title>Uliginosibacterium flavum JJ3220;KACC:17644.</title>
        <authorList>
            <person name="Kim M.K."/>
        </authorList>
    </citation>
    <scope>NUCLEOTIDE SEQUENCE [LARGE SCALE GENOMIC DNA]</scope>
    <source>
        <strain evidence="2 3">KACC:17644</strain>
    </source>
</reference>
<feature type="transmembrane region" description="Helical" evidence="1">
    <location>
        <begin position="51"/>
        <end position="69"/>
    </location>
</feature>
<evidence type="ECO:0000313" key="3">
    <source>
        <dbReference type="Proteomes" id="UP001549691"/>
    </source>
</evidence>
<name>A0ABV2TJT4_9RHOO</name>
<evidence type="ECO:0000256" key="1">
    <source>
        <dbReference type="SAM" id="Phobius"/>
    </source>
</evidence>
<organism evidence="2 3">
    <name type="scientific">Uliginosibacterium flavum</name>
    <dbReference type="NCBI Taxonomy" id="1396831"/>
    <lineage>
        <taxon>Bacteria</taxon>
        <taxon>Pseudomonadati</taxon>
        <taxon>Pseudomonadota</taxon>
        <taxon>Betaproteobacteria</taxon>
        <taxon>Rhodocyclales</taxon>
        <taxon>Zoogloeaceae</taxon>
        <taxon>Uliginosibacterium</taxon>
    </lineage>
</organism>
<dbReference type="RefSeq" id="WP_354600636.1">
    <property type="nucleotide sequence ID" value="NZ_JBEWZI010000007.1"/>
</dbReference>
<keyword evidence="1" id="KW-1133">Transmembrane helix</keyword>
<accession>A0ABV2TJT4</accession>
<comment type="caution">
    <text evidence="2">The sequence shown here is derived from an EMBL/GenBank/DDBJ whole genome shotgun (WGS) entry which is preliminary data.</text>
</comment>
<gene>
    <name evidence="2" type="ORF">ABXR19_08220</name>
</gene>
<dbReference type="Proteomes" id="UP001549691">
    <property type="component" value="Unassembled WGS sequence"/>
</dbReference>
<evidence type="ECO:0008006" key="4">
    <source>
        <dbReference type="Google" id="ProtNLM"/>
    </source>
</evidence>